<dbReference type="Gene3D" id="3.40.50.2300">
    <property type="match status" value="1"/>
</dbReference>
<gene>
    <name evidence="4" type="primary">rsbU</name>
    <name evidence="4" type="ORF">PACILC2_53980</name>
</gene>
<dbReference type="EMBL" id="BOVJ01000217">
    <property type="protein sequence ID" value="GIQ66830.1"/>
    <property type="molecule type" value="Genomic_DNA"/>
</dbReference>
<dbReference type="SMART" id="SM00331">
    <property type="entry name" value="PP2C_SIG"/>
    <property type="match status" value="1"/>
</dbReference>
<dbReference type="RefSeq" id="WP_062491088.1">
    <property type="nucleotide sequence ID" value="NZ_BOVJ01000217.1"/>
</dbReference>
<dbReference type="Pfam" id="PF00072">
    <property type="entry name" value="Response_reg"/>
    <property type="match status" value="1"/>
</dbReference>
<reference evidence="4 5" key="1">
    <citation type="submission" date="2021-04" db="EMBL/GenBank/DDBJ databases">
        <title>Draft genome sequence of Paenibacillus cisolokensis, LC2-13A.</title>
        <authorList>
            <person name="Uke A."/>
            <person name="Chhe C."/>
            <person name="Baramee S."/>
            <person name="Kosugi A."/>
        </authorList>
    </citation>
    <scope>NUCLEOTIDE SEQUENCE [LARGE SCALE GENOMIC DNA]</scope>
    <source>
        <strain evidence="4 5">LC2-13A</strain>
    </source>
</reference>
<name>A0ABQ4NF20_9BACL</name>
<dbReference type="InterPro" id="IPR001789">
    <property type="entry name" value="Sig_transdc_resp-reg_receiver"/>
</dbReference>
<organism evidence="4 5">
    <name type="scientific">Paenibacillus cisolokensis</name>
    <dbReference type="NCBI Taxonomy" id="1658519"/>
    <lineage>
        <taxon>Bacteria</taxon>
        <taxon>Bacillati</taxon>
        <taxon>Bacillota</taxon>
        <taxon>Bacilli</taxon>
        <taxon>Bacillales</taxon>
        <taxon>Paenibacillaceae</taxon>
        <taxon>Paenibacillus</taxon>
    </lineage>
</organism>
<proteinExistence type="predicted"/>
<evidence type="ECO:0000256" key="2">
    <source>
        <dbReference type="PROSITE-ProRule" id="PRU00169"/>
    </source>
</evidence>
<dbReference type="InterPro" id="IPR036457">
    <property type="entry name" value="PPM-type-like_dom_sf"/>
</dbReference>
<evidence type="ECO:0000313" key="4">
    <source>
        <dbReference type="EMBL" id="GIQ66830.1"/>
    </source>
</evidence>
<dbReference type="PROSITE" id="PS50110">
    <property type="entry name" value="RESPONSE_REGULATORY"/>
    <property type="match status" value="1"/>
</dbReference>
<dbReference type="SMART" id="SM00448">
    <property type="entry name" value="REC"/>
    <property type="match status" value="1"/>
</dbReference>
<keyword evidence="1" id="KW-0378">Hydrolase</keyword>
<accession>A0ABQ4NF20</accession>
<evidence type="ECO:0000259" key="3">
    <source>
        <dbReference type="PROSITE" id="PS50110"/>
    </source>
</evidence>
<sequence length="385" mass="43132">MRIVVVDDNAMNITVVHEMLKRAGYQDVRAASSAMELFGMLGLDERGDEMPGSGGADPGIDLILLDMMMPRIDGIAACRVIQRHERLRDIPIIIVTAWGDSKKLAEALDAGASDYVTKPINRIELLARIRSALRLKQEKDWRKERDSRLREELRLARSVQAAVLPSPVEEERISIDAVYQPSEELSGDLYAWHRIGEDRYGVAVIDAMGHGISSSLVCMFIASLLKDAMLKLAEPELVIREMNRRALQLKFDDQLIQYYFTAIYMVVDVGKGSVEYVNAGHPPGLLLREGRQAGLLSGGSAAIGLFEDIAIEKQTMDIHPGDRLVLMTDGLLEAVDGPEENRFATMLDRLGEDVLRFPEAWQSAFFEEIRPERPDDRCLVWITVK</sequence>
<dbReference type="PANTHER" id="PTHR43156">
    <property type="entry name" value="STAGE II SPORULATION PROTEIN E-RELATED"/>
    <property type="match status" value="1"/>
</dbReference>
<feature type="modified residue" description="4-aspartylphosphate" evidence="2">
    <location>
        <position position="66"/>
    </location>
</feature>
<dbReference type="SUPFAM" id="SSF52172">
    <property type="entry name" value="CheY-like"/>
    <property type="match status" value="1"/>
</dbReference>
<protein>
    <submittedName>
        <fullName evidence="4">Transcriptional regulator</fullName>
    </submittedName>
</protein>
<dbReference type="InterPro" id="IPR001932">
    <property type="entry name" value="PPM-type_phosphatase-like_dom"/>
</dbReference>
<dbReference type="Gene3D" id="3.60.40.10">
    <property type="entry name" value="PPM-type phosphatase domain"/>
    <property type="match status" value="1"/>
</dbReference>
<feature type="domain" description="Response regulatory" evidence="3">
    <location>
        <begin position="2"/>
        <end position="133"/>
    </location>
</feature>
<dbReference type="Proteomes" id="UP000680304">
    <property type="component" value="Unassembled WGS sequence"/>
</dbReference>
<evidence type="ECO:0000313" key="5">
    <source>
        <dbReference type="Proteomes" id="UP000680304"/>
    </source>
</evidence>
<dbReference type="SUPFAM" id="SSF81606">
    <property type="entry name" value="PP2C-like"/>
    <property type="match status" value="1"/>
</dbReference>
<keyword evidence="2" id="KW-0597">Phosphoprotein</keyword>
<keyword evidence="5" id="KW-1185">Reference proteome</keyword>
<dbReference type="Pfam" id="PF07228">
    <property type="entry name" value="SpoIIE"/>
    <property type="match status" value="1"/>
</dbReference>
<dbReference type="InterPro" id="IPR011006">
    <property type="entry name" value="CheY-like_superfamily"/>
</dbReference>
<dbReference type="InterPro" id="IPR052016">
    <property type="entry name" value="Bact_Sigma-Reg"/>
</dbReference>
<evidence type="ECO:0000256" key="1">
    <source>
        <dbReference type="ARBA" id="ARBA00022801"/>
    </source>
</evidence>
<dbReference type="PANTHER" id="PTHR43156:SF14">
    <property type="entry name" value="PHOSPHOSERINE PHOSPHATASE RSBP"/>
    <property type="match status" value="1"/>
</dbReference>
<comment type="caution">
    <text evidence="4">The sequence shown here is derived from an EMBL/GenBank/DDBJ whole genome shotgun (WGS) entry which is preliminary data.</text>
</comment>